<sequence>MLLKVYNNYVSKFQIKQILAQHQYQILLCISQILLCISHTMGLSSLLHHSLRSNTFMRSLITYCKCLVLA</sequence>
<organism evidence="1">
    <name type="scientific">Arundo donax</name>
    <name type="common">Giant reed</name>
    <name type="synonym">Donax arundinaceus</name>
    <dbReference type="NCBI Taxonomy" id="35708"/>
    <lineage>
        <taxon>Eukaryota</taxon>
        <taxon>Viridiplantae</taxon>
        <taxon>Streptophyta</taxon>
        <taxon>Embryophyta</taxon>
        <taxon>Tracheophyta</taxon>
        <taxon>Spermatophyta</taxon>
        <taxon>Magnoliopsida</taxon>
        <taxon>Liliopsida</taxon>
        <taxon>Poales</taxon>
        <taxon>Poaceae</taxon>
        <taxon>PACMAD clade</taxon>
        <taxon>Arundinoideae</taxon>
        <taxon>Arundineae</taxon>
        <taxon>Arundo</taxon>
    </lineage>
</organism>
<proteinExistence type="predicted"/>
<evidence type="ECO:0000313" key="1">
    <source>
        <dbReference type="EMBL" id="JAE34041.1"/>
    </source>
</evidence>
<dbReference type="EMBL" id="GBRH01163855">
    <property type="protein sequence ID" value="JAE34041.1"/>
    <property type="molecule type" value="Transcribed_RNA"/>
</dbReference>
<protein>
    <submittedName>
        <fullName evidence="1">Uncharacterized protein</fullName>
    </submittedName>
</protein>
<name>A0A0A9HGR6_ARUDO</name>
<dbReference type="AlphaFoldDB" id="A0A0A9HGR6"/>
<accession>A0A0A9HGR6</accession>
<reference evidence="1" key="2">
    <citation type="journal article" date="2015" name="Data Brief">
        <title>Shoot transcriptome of the giant reed, Arundo donax.</title>
        <authorList>
            <person name="Barrero R.A."/>
            <person name="Guerrero F.D."/>
            <person name="Moolhuijzen P."/>
            <person name="Goolsby J.A."/>
            <person name="Tidwell J."/>
            <person name="Bellgard S.E."/>
            <person name="Bellgard M.I."/>
        </authorList>
    </citation>
    <scope>NUCLEOTIDE SEQUENCE</scope>
    <source>
        <tissue evidence="1">Shoot tissue taken approximately 20 cm above the soil surface</tissue>
    </source>
</reference>
<reference evidence="1" key="1">
    <citation type="submission" date="2014-09" db="EMBL/GenBank/DDBJ databases">
        <authorList>
            <person name="Magalhaes I.L.F."/>
            <person name="Oliveira U."/>
            <person name="Santos F.R."/>
            <person name="Vidigal T.H.D.A."/>
            <person name="Brescovit A.D."/>
            <person name="Santos A.J."/>
        </authorList>
    </citation>
    <scope>NUCLEOTIDE SEQUENCE</scope>
    <source>
        <tissue evidence="1">Shoot tissue taken approximately 20 cm above the soil surface</tissue>
    </source>
</reference>